<dbReference type="GO" id="GO:0051491">
    <property type="term" value="P:positive regulation of filopodium assembly"/>
    <property type="evidence" value="ECO:0007669"/>
    <property type="project" value="TreeGrafter"/>
</dbReference>
<reference evidence="9" key="1">
    <citation type="submission" date="2019-06" db="EMBL/GenBank/DDBJ databases">
        <title>G10K-VGP Goodes thornscrub tortoise genome, primary haplotype.</title>
        <authorList>
            <person name="Murphy B."/>
            <person name="Edwards T."/>
            <person name="Rhie A."/>
            <person name="Koren S."/>
            <person name="Phillippy A."/>
            <person name="Fedrigo O."/>
            <person name="Haase B."/>
            <person name="Mountcastle J."/>
            <person name="Lewin H."/>
            <person name="Damas J."/>
            <person name="Howe K."/>
            <person name="Formenti G."/>
            <person name="Myers G."/>
            <person name="Durbin R."/>
            <person name="Jarvis E.D."/>
        </authorList>
    </citation>
    <scope>NUCLEOTIDE SEQUENCE [LARGE SCALE GENOMIC DNA]</scope>
</reference>
<evidence type="ECO:0000256" key="7">
    <source>
        <dbReference type="PROSITE-ProRule" id="PRU00782"/>
    </source>
</evidence>
<sequence>CYWGCVNISFLQKYTCGLCVCLNSTSVHFLGASLLCIQSDELQEALTSYCVVTRGETIIRPNTVEKAIDVRDAMAKALYGRLFSWIVNRINTLLKPEKLLR</sequence>
<dbReference type="PANTHER" id="PTHR46256:SF4">
    <property type="entry name" value="MYOSIN-IIIA"/>
    <property type="match status" value="1"/>
</dbReference>
<dbReference type="GO" id="GO:0030832">
    <property type="term" value="P:regulation of actin filament length"/>
    <property type="evidence" value="ECO:0007669"/>
    <property type="project" value="TreeGrafter"/>
</dbReference>
<dbReference type="GO" id="GO:0032433">
    <property type="term" value="C:filopodium tip"/>
    <property type="evidence" value="ECO:0007669"/>
    <property type="project" value="TreeGrafter"/>
</dbReference>
<proteinExistence type="inferred from homology"/>
<evidence type="ECO:0000256" key="1">
    <source>
        <dbReference type="ARBA" id="ARBA00004245"/>
    </source>
</evidence>
<keyword evidence="5" id="KW-0206">Cytoskeleton</keyword>
<dbReference type="GO" id="GO:0003779">
    <property type="term" value="F:actin binding"/>
    <property type="evidence" value="ECO:0007669"/>
    <property type="project" value="UniProtKB-KW"/>
</dbReference>
<name>A0A8C4YMS5_9SAUR</name>
<keyword evidence="3" id="KW-0963">Cytoplasm</keyword>
<evidence type="ECO:0000256" key="2">
    <source>
        <dbReference type="ARBA" id="ARBA00004316"/>
    </source>
</evidence>
<protein>
    <recommendedName>
        <fullName evidence="8">Myosin motor domain-containing protein</fullName>
    </recommendedName>
</protein>
<feature type="domain" description="Myosin motor" evidence="8">
    <location>
        <begin position="1"/>
        <end position="101"/>
    </location>
</feature>
<dbReference type="PANTHER" id="PTHR46256">
    <property type="entry name" value="AGAP011099-PA"/>
    <property type="match status" value="1"/>
</dbReference>
<keyword evidence="7" id="KW-0009">Actin-binding</keyword>
<evidence type="ECO:0000259" key="8">
    <source>
        <dbReference type="PROSITE" id="PS51456"/>
    </source>
</evidence>
<comment type="caution">
    <text evidence="7">Lacks conserved residue(s) required for the propagation of feature annotation.</text>
</comment>
<dbReference type="GO" id="GO:0000146">
    <property type="term" value="F:microfilament motor activity"/>
    <property type="evidence" value="ECO:0007669"/>
    <property type="project" value="TreeGrafter"/>
</dbReference>
<dbReference type="Ensembl" id="ENSGEVT00005029621.1">
    <property type="protein sequence ID" value="ENSGEVP00005028171.1"/>
    <property type="gene ID" value="ENSGEVG00005019843.1"/>
</dbReference>
<dbReference type="Pfam" id="PF00063">
    <property type="entry name" value="Myosin_head"/>
    <property type="match status" value="1"/>
</dbReference>
<reference evidence="9" key="3">
    <citation type="submission" date="2025-09" db="UniProtKB">
        <authorList>
            <consortium name="Ensembl"/>
        </authorList>
    </citation>
    <scope>IDENTIFICATION</scope>
</reference>
<keyword evidence="10" id="KW-1185">Reference proteome</keyword>
<dbReference type="GO" id="GO:0004674">
    <property type="term" value="F:protein serine/threonine kinase activity"/>
    <property type="evidence" value="ECO:0007669"/>
    <property type="project" value="TreeGrafter"/>
</dbReference>
<keyword evidence="7" id="KW-0518">Myosin</keyword>
<keyword evidence="6" id="KW-0966">Cell projection</keyword>
<dbReference type="GO" id="GO:0032426">
    <property type="term" value="C:stereocilium tip"/>
    <property type="evidence" value="ECO:0007669"/>
    <property type="project" value="TreeGrafter"/>
</dbReference>
<dbReference type="PROSITE" id="PS51456">
    <property type="entry name" value="MYOSIN_MOTOR"/>
    <property type="match status" value="1"/>
</dbReference>
<comment type="subcellular location">
    <subcellularLocation>
        <location evidence="2">Cell projection</location>
    </subcellularLocation>
    <subcellularLocation>
        <location evidence="1">Cytoplasm</location>
        <location evidence="1">Cytoskeleton</location>
    </subcellularLocation>
</comment>
<dbReference type="AlphaFoldDB" id="A0A8C4YMS5"/>
<dbReference type="GO" id="GO:0001917">
    <property type="term" value="C:photoreceptor inner segment"/>
    <property type="evidence" value="ECO:0007669"/>
    <property type="project" value="TreeGrafter"/>
</dbReference>
<evidence type="ECO:0000313" key="9">
    <source>
        <dbReference type="Ensembl" id="ENSGEVP00005028171.1"/>
    </source>
</evidence>
<evidence type="ECO:0000313" key="10">
    <source>
        <dbReference type="Proteomes" id="UP000694390"/>
    </source>
</evidence>
<dbReference type="Proteomes" id="UP000694390">
    <property type="component" value="Chromosome 2"/>
</dbReference>
<dbReference type="OrthoDB" id="9935913at2759"/>
<dbReference type="InterPro" id="IPR052409">
    <property type="entry name" value="Myosin-III_kinase_activity"/>
</dbReference>
<keyword evidence="4" id="KW-0677">Repeat</keyword>
<dbReference type="GO" id="GO:0016459">
    <property type="term" value="C:myosin complex"/>
    <property type="evidence" value="ECO:0007669"/>
    <property type="project" value="UniProtKB-KW"/>
</dbReference>
<evidence type="ECO:0000256" key="5">
    <source>
        <dbReference type="ARBA" id="ARBA00023212"/>
    </source>
</evidence>
<dbReference type="GO" id="GO:0007605">
    <property type="term" value="P:sensory perception of sound"/>
    <property type="evidence" value="ECO:0007669"/>
    <property type="project" value="TreeGrafter"/>
</dbReference>
<dbReference type="GeneTree" id="ENSGT00940000155939"/>
<evidence type="ECO:0000256" key="3">
    <source>
        <dbReference type="ARBA" id="ARBA00022490"/>
    </source>
</evidence>
<organism evidence="9 10">
    <name type="scientific">Gopherus evgoodei</name>
    <name type="common">Goodes thornscrub tortoise</name>
    <dbReference type="NCBI Taxonomy" id="1825980"/>
    <lineage>
        <taxon>Eukaryota</taxon>
        <taxon>Metazoa</taxon>
        <taxon>Chordata</taxon>
        <taxon>Craniata</taxon>
        <taxon>Vertebrata</taxon>
        <taxon>Euteleostomi</taxon>
        <taxon>Archelosauria</taxon>
        <taxon>Testudinata</taxon>
        <taxon>Testudines</taxon>
        <taxon>Cryptodira</taxon>
        <taxon>Durocryptodira</taxon>
        <taxon>Testudinoidea</taxon>
        <taxon>Testudinidae</taxon>
        <taxon>Gopherus</taxon>
    </lineage>
</organism>
<dbReference type="InterPro" id="IPR027417">
    <property type="entry name" value="P-loop_NTPase"/>
</dbReference>
<keyword evidence="7" id="KW-0505">Motor protein</keyword>
<dbReference type="InterPro" id="IPR001609">
    <property type="entry name" value="Myosin_head_motor_dom-like"/>
</dbReference>
<evidence type="ECO:0000256" key="4">
    <source>
        <dbReference type="ARBA" id="ARBA00022737"/>
    </source>
</evidence>
<dbReference type="Gene3D" id="1.20.120.720">
    <property type="entry name" value="Myosin VI head, motor domain, U50 subdomain"/>
    <property type="match status" value="1"/>
</dbReference>
<comment type="similarity">
    <text evidence="7">Belongs to the TRAFAC class myosin-kinesin ATPase superfamily. Myosin family.</text>
</comment>
<evidence type="ECO:0000256" key="6">
    <source>
        <dbReference type="ARBA" id="ARBA00023273"/>
    </source>
</evidence>
<dbReference type="SUPFAM" id="SSF52540">
    <property type="entry name" value="P-loop containing nucleoside triphosphate hydrolases"/>
    <property type="match status" value="1"/>
</dbReference>
<reference evidence="9" key="2">
    <citation type="submission" date="2025-08" db="UniProtKB">
        <authorList>
            <consortium name="Ensembl"/>
        </authorList>
    </citation>
    <scope>IDENTIFICATION</scope>
</reference>
<dbReference type="GO" id="GO:0005524">
    <property type="term" value="F:ATP binding"/>
    <property type="evidence" value="ECO:0007669"/>
    <property type="project" value="InterPro"/>
</dbReference>
<accession>A0A8C4YMS5</accession>